<evidence type="ECO:0000256" key="6">
    <source>
        <dbReference type="SAM" id="Phobius"/>
    </source>
</evidence>
<dbReference type="InterPro" id="IPR052159">
    <property type="entry name" value="Competence_DNA_uptake"/>
</dbReference>
<dbReference type="Proteomes" id="UP000001822">
    <property type="component" value="Chromosome"/>
</dbReference>
<gene>
    <name evidence="9" type="ordered locus">CHU_2973</name>
</gene>
<feature type="transmembrane region" description="Helical" evidence="6">
    <location>
        <begin position="459"/>
        <end position="478"/>
    </location>
</feature>
<evidence type="ECO:0000259" key="8">
    <source>
        <dbReference type="Pfam" id="PF13567"/>
    </source>
</evidence>
<dbReference type="EMBL" id="CP000383">
    <property type="protein sequence ID" value="ABG60214.1"/>
    <property type="molecule type" value="Genomic_DNA"/>
</dbReference>
<keyword evidence="4 6" id="KW-1133">Transmembrane helix</keyword>
<evidence type="ECO:0000259" key="7">
    <source>
        <dbReference type="Pfam" id="PF03772"/>
    </source>
</evidence>
<feature type="transmembrane region" description="Helical" evidence="6">
    <location>
        <begin position="401"/>
        <end position="424"/>
    </location>
</feature>
<dbReference type="PANTHER" id="PTHR30619:SF1">
    <property type="entry name" value="RECOMBINATION PROTEIN 2"/>
    <property type="match status" value="1"/>
</dbReference>
<feature type="transmembrane region" description="Helical" evidence="6">
    <location>
        <begin position="237"/>
        <end position="260"/>
    </location>
</feature>
<comment type="subcellular location">
    <subcellularLocation>
        <location evidence="1">Cell membrane</location>
        <topology evidence="1">Multi-pass membrane protein</topology>
    </subcellularLocation>
</comment>
<feature type="transmembrane region" description="Helical" evidence="6">
    <location>
        <begin position="21"/>
        <end position="42"/>
    </location>
</feature>
<dbReference type="PANTHER" id="PTHR30619">
    <property type="entry name" value="DNA INTERNALIZATION/COMPETENCE PROTEIN COMEC/REC2"/>
    <property type="match status" value="1"/>
</dbReference>
<dbReference type="InterPro" id="IPR025405">
    <property type="entry name" value="DUF4131"/>
</dbReference>
<dbReference type="RefSeq" id="WP_011586324.1">
    <property type="nucleotide sequence ID" value="NZ_FPJX01000002.1"/>
</dbReference>
<keyword evidence="5 6" id="KW-0472">Membrane</keyword>
<reference evidence="9 10" key="1">
    <citation type="journal article" date="2007" name="Appl. Environ. Microbiol.">
        <title>Genome sequence of the cellulolytic gliding bacterium Cytophaga hutchinsonii.</title>
        <authorList>
            <person name="Xie G."/>
            <person name="Bruce D.C."/>
            <person name="Challacombe J.F."/>
            <person name="Chertkov O."/>
            <person name="Detter J.C."/>
            <person name="Gilna P."/>
            <person name="Han C.S."/>
            <person name="Lucas S."/>
            <person name="Misra M."/>
            <person name="Myers G.L."/>
            <person name="Richardson P."/>
            <person name="Tapia R."/>
            <person name="Thayer N."/>
            <person name="Thompson L.S."/>
            <person name="Brettin T.S."/>
            <person name="Henrissat B."/>
            <person name="Wilson D.B."/>
            <person name="McBride M.J."/>
        </authorList>
    </citation>
    <scope>NUCLEOTIDE SEQUENCE [LARGE SCALE GENOMIC DNA]</scope>
    <source>
        <strain evidence="10">ATCC 33406 / DSM 1761 / CIP 103989 / NBRC 15051 / NCIMB 9469 / D465</strain>
    </source>
</reference>
<evidence type="ECO:0000256" key="4">
    <source>
        <dbReference type="ARBA" id="ARBA00022989"/>
    </source>
</evidence>
<feature type="transmembrane region" description="Helical" evidence="6">
    <location>
        <begin position="336"/>
        <end position="354"/>
    </location>
</feature>
<dbReference type="Pfam" id="PF03772">
    <property type="entry name" value="Competence"/>
    <property type="match status" value="1"/>
</dbReference>
<feature type="domain" description="ComEC/Rec2-related protein" evidence="7">
    <location>
        <begin position="213"/>
        <end position="480"/>
    </location>
</feature>
<keyword evidence="2" id="KW-1003">Cell membrane</keyword>
<dbReference type="KEGG" id="chu:CHU_2973"/>
<evidence type="ECO:0000256" key="3">
    <source>
        <dbReference type="ARBA" id="ARBA00022692"/>
    </source>
</evidence>
<feature type="transmembrane region" description="Helical" evidence="6">
    <location>
        <begin position="313"/>
        <end position="330"/>
    </location>
</feature>
<evidence type="ECO:0000256" key="1">
    <source>
        <dbReference type="ARBA" id="ARBA00004651"/>
    </source>
</evidence>
<feature type="transmembrane region" description="Helical" evidence="6">
    <location>
        <begin position="366"/>
        <end position="389"/>
    </location>
</feature>
<organism evidence="9 10">
    <name type="scientific">Cytophaga hutchinsonii (strain ATCC 33406 / DSM 1761 / CIP 103989 / NBRC 15051 / NCIMB 9469 / D465)</name>
    <dbReference type="NCBI Taxonomy" id="269798"/>
    <lineage>
        <taxon>Bacteria</taxon>
        <taxon>Pseudomonadati</taxon>
        <taxon>Bacteroidota</taxon>
        <taxon>Cytophagia</taxon>
        <taxon>Cytophagales</taxon>
        <taxon>Cytophagaceae</taxon>
        <taxon>Cytophaga</taxon>
    </lineage>
</organism>
<evidence type="ECO:0000313" key="10">
    <source>
        <dbReference type="Proteomes" id="UP000001822"/>
    </source>
</evidence>
<evidence type="ECO:0000313" key="9">
    <source>
        <dbReference type="EMBL" id="ABG60214.1"/>
    </source>
</evidence>
<feature type="transmembrane region" description="Helical" evidence="6">
    <location>
        <begin position="267"/>
        <end position="283"/>
    </location>
</feature>
<dbReference type="InterPro" id="IPR004477">
    <property type="entry name" value="ComEC_N"/>
</dbReference>
<feature type="transmembrane region" description="Helical" evidence="6">
    <location>
        <begin position="487"/>
        <end position="504"/>
    </location>
</feature>
<accession>A0A6N4SUR6</accession>
<dbReference type="AlphaFoldDB" id="A0A6N4SUR6"/>
<evidence type="ECO:0000256" key="5">
    <source>
        <dbReference type="ARBA" id="ARBA00023136"/>
    </source>
</evidence>
<dbReference type="NCBIfam" id="TIGR00360">
    <property type="entry name" value="ComEC_N-term"/>
    <property type="match status" value="1"/>
</dbReference>
<keyword evidence="10" id="KW-1185">Reference proteome</keyword>
<protein>
    <submittedName>
        <fullName evidence="9">Competence protein</fullName>
    </submittedName>
</protein>
<keyword evidence="3 6" id="KW-0812">Transmembrane</keyword>
<dbReference type="Pfam" id="PF13567">
    <property type="entry name" value="DUF4131"/>
    <property type="match status" value="1"/>
</dbReference>
<feature type="domain" description="DUF4131" evidence="8">
    <location>
        <begin position="21"/>
        <end position="169"/>
    </location>
</feature>
<sequence>MLRYALCLLIGIGLTQYIPAALSLYAGCIAGAGLLYICIQFFKPSRHYKTYLQVCIVLVCICAGMIRQACWKSSTSPVVKQLRITSFPQKNSFQIQFEASVLNTPAFQFFDAETFLIVCTDTGAAIAYGDVFTTAAPASLIEERQLPYEFDYKAYLFGNGIRRKIELCAIHTESDHTRARHLYAWIRQSRKQFKKATSLIFTTAESKGLAESLLLGYREELDKNTKDAFLKSGVSHLLAVSGMHTALLYQAVFVFFIPFGQSQKHRFIFLATALVILAYFTLLSGCSASVLRASLMCGMFAIAYAFRKRGSGLNTLGTSMVIMLWFSPYQAWNIGFQLSVLAVIGILTLHQYLSAHIQPQKKVYRYLVESVSITICAQITTLPVILYHFQSFPLYFIPANMLLIPISTVALFASMFSIFLVGLGIHANWIFRSTQWLIELFQQVAASISMLPNSSVAPISFSFWEAMIVLVVVGYYLVYPFKGNKKIMLLFTSLCLFWSGFRIYQEYRQEQTTRKLFISNGKRSLYLIQNGLMAQAYTQVPVKPADKAHLQAYFHITELSEVSLNEKAMGLTDRNTACTLGWVYRKNCSTFPQSPHILFSYKESDSIRYQAKNYHSLKVKRLVPIY</sequence>
<dbReference type="GO" id="GO:0005886">
    <property type="term" value="C:plasma membrane"/>
    <property type="evidence" value="ECO:0007669"/>
    <property type="project" value="UniProtKB-SubCell"/>
</dbReference>
<name>A0A6N4SUR6_CYTH3</name>
<evidence type="ECO:0000256" key="2">
    <source>
        <dbReference type="ARBA" id="ARBA00022475"/>
    </source>
</evidence>
<proteinExistence type="predicted"/>